<sequence length="162" mass="17011">MSLPFWIFLVVWLLGLAATFLPVIPATLIILAGAAAAALLDGFQWNRDGLFLLVFVVVTVLAILVDNLASAWGARKYGGSKASVWGALAGGVVGGLLLPPLGLFLGPPAGALLAELLIVRRPLPEALRSTWGTVVGLLSGLGAKLGLHLLLGVYGLWHFWPR</sequence>
<evidence type="ECO:0000256" key="1">
    <source>
        <dbReference type="SAM" id="Phobius"/>
    </source>
</evidence>
<feature type="transmembrane region" description="Helical" evidence="1">
    <location>
        <begin position="6"/>
        <end position="39"/>
    </location>
</feature>
<evidence type="ECO:0000313" key="3">
    <source>
        <dbReference type="Proteomes" id="UP001597475"/>
    </source>
</evidence>
<feature type="transmembrane region" description="Helical" evidence="1">
    <location>
        <begin position="131"/>
        <end position="157"/>
    </location>
</feature>
<protein>
    <submittedName>
        <fullName evidence="2">DUF456 family protein</fullName>
    </submittedName>
</protein>
<dbReference type="Proteomes" id="UP001597475">
    <property type="component" value="Unassembled WGS sequence"/>
</dbReference>
<evidence type="ECO:0000313" key="2">
    <source>
        <dbReference type="EMBL" id="MFD2610036.1"/>
    </source>
</evidence>
<feature type="transmembrane region" description="Helical" evidence="1">
    <location>
        <begin position="51"/>
        <end position="72"/>
    </location>
</feature>
<reference evidence="3" key="1">
    <citation type="journal article" date="2019" name="Int. J. Syst. Evol. Microbiol.">
        <title>The Global Catalogue of Microorganisms (GCM) 10K type strain sequencing project: providing services to taxonomists for standard genome sequencing and annotation.</title>
        <authorList>
            <consortium name="The Broad Institute Genomics Platform"/>
            <consortium name="The Broad Institute Genome Sequencing Center for Infectious Disease"/>
            <person name="Wu L."/>
            <person name="Ma J."/>
        </authorList>
    </citation>
    <scope>NUCLEOTIDE SEQUENCE [LARGE SCALE GENOMIC DNA]</scope>
    <source>
        <strain evidence="3">KCTC 33842</strain>
    </source>
</reference>
<dbReference type="RefSeq" id="WP_386845889.1">
    <property type="nucleotide sequence ID" value="NZ_JBHUMK010000049.1"/>
</dbReference>
<dbReference type="PANTHER" id="PTHR39165:SF1">
    <property type="entry name" value="DUF456 DOMAIN-CONTAINING PROTEIN"/>
    <property type="match status" value="1"/>
</dbReference>
<gene>
    <name evidence="2" type="ORF">ACFSR9_11405</name>
</gene>
<proteinExistence type="predicted"/>
<accession>A0ABW5P562</accession>
<organism evidence="2 3">
    <name type="scientific">Deinococcus taklimakanensis</name>
    <dbReference type="NCBI Taxonomy" id="536443"/>
    <lineage>
        <taxon>Bacteria</taxon>
        <taxon>Thermotogati</taxon>
        <taxon>Deinococcota</taxon>
        <taxon>Deinococci</taxon>
        <taxon>Deinococcales</taxon>
        <taxon>Deinococcaceae</taxon>
        <taxon>Deinococcus</taxon>
    </lineage>
</organism>
<keyword evidence="1" id="KW-0812">Transmembrane</keyword>
<dbReference type="EMBL" id="JBHUMK010000049">
    <property type="protein sequence ID" value="MFD2610036.1"/>
    <property type="molecule type" value="Genomic_DNA"/>
</dbReference>
<name>A0ABW5P562_9DEIO</name>
<feature type="transmembrane region" description="Helical" evidence="1">
    <location>
        <begin position="92"/>
        <end position="119"/>
    </location>
</feature>
<comment type="caution">
    <text evidence="2">The sequence shown here is derived from an EMBL/GenBank/DDBJ whole genome shotgun (WGS) entry which is preliminary data.</text>
</comment>
<dbReference type="Pfam" id="PF04306">
    <property type="entry name" value="DUF456"/>
    <property type="match status" value="1"/>
</dbReference>
<dbReference type="InterPro" id="IPR007403">
    <property type="entry name" value="DUF456"/>
</dbReference>
<keyword evidence="3" id="KW-1185">Reference proteome</keyword>
<keyword evidence="1" id="KW-1133">Transmembrane helix</keyword>
<keyword evidence="1" id="KW-0472">Membrane</keyword>
<dbReference type="PANTHER" id="PTHR39165">
    <property type="entry name" value="IG HYPOTHETICAL 17883"/>
    <property type="match status" value="1"/>
</dbReference>